<organism evidence="1">
    <name type="scientific">marine sediment metagenome</name>
    <dbReference type="NCBI Taxonomy" id="412755"/>
    <lineage>
        <taxon>unclassified sequences</taxon>
        <taxon>metagenomes</taxon>
        <taxon>ecological metagenomes</taxon>
    </lineage>
</organism>
<gene>
    <name evidence="1" type="ORF">S06H3_45875</name>
</gene>
<dbReference type="AlphaFoldDB" id="X1MXL4"/>
<reference evidence="1" key="1">
    <citation type="journal article" date="2014" name="Front. Microbiol.">
        <title>High frequency of phylogenetically diverse reductive dehalogenase-homologous genes in deep subseafloor sedimentary metagenomes.</title>
        <authorList>
            <person name="Kawai M."/>
            <person name="Futagami T."/>
            <person name="Toyoda A."/>
            <person name="Takaki Y."/>
            <person name="Nishi S."/>
            <person name="Hori S."/>
            <person name="Arai W."/>
            <person name="Tsubouchi T."/>
            <person name="Morono Y."/>
            <person name="Uchiyama I."/>
            <person name="Ito T."/>
            <person name="Fujiyama A."/>
            <person name="Inagaki F."/>
            <person name="Takami H."/>
        </authorList>
    </citation>
    <scope>NUCLEOTIDE SEQUENCE</scope>
    <source>
        <strain evidence="1">Expedition CK06-06</strain>
    </source>
</reference>
<accession>X1MXL4</accession>
<name>X1MXL4_9ZZZZ</name>
<sequence>VGVETVVMPPKCPAGKEKIGDFHTHRLPEEEMGEKSMEDWFSDMGEGSSVSCLGLPQIDVQEGHAVLQRTIICHTFRKDHPKYEDFRDRLFGASLDAMACEDELTAAIESRDLTAEERAKYWGYKGRVDRLVQEGISKGIISPCVPKTADGKLHVPDVETMIAAQKET</sequence>
<dbReference type="EMBL" id="BARV01028688">
    <property type="protein sequence ID" value="GAI36447.1"/>
    <property type="molecule type" value="Genomic_DNA"/>
</dbReference>
<evidence type="ECO:0000313" key="1">
    <source>
        <dbReference type="EMBL" id="GAI36447.1"/>
    </source>
</evidence>
<proteinExistence type="predicted"/>
<protein>
    <submittedName>
        <fullName evidence="1">Uncharacterized protein</fullName>
    </submittedName>
</protein>
<feature type="non-terminal residue" evidence="1">
    <location>
        <position position="1"/>
    </location>
</feature>
<comment type="caution">
    <text evidence="1">The sequence shown here is derived from an EMBL/GenBank/DDBJ whole genome shotgun (WGS) entry which is preliminary data.</text>
</comment>